<evidence type="ECO:0000313" key="3">
    <source>
        <dbReference type="Proteomes" id="UP000597341"/>
    </source>
</evidence>
<proteinExistence type="predicted"/>
<evidence type="ECO:0000313" key="2">
    <source>
        <dbReference type="EMBL" id="GHE14972.1"/>
    </source>
</evidence>
<reference evidence="3" key="1">
    <citation type="journal article" date="2019" name="Int. J. Syst. Evol. Microbiol.">
        <title>The Global Catalogue of Microorganisms (GCM) 10K type strain sequencing project: providing services to taxonomists for standard genome sequencing and annotation.</title>
        <authorList>
            <consortium name="The Broad Institute Genomics Platform"/>
            <consortium name="The Broad Institute Genome Sequencing Center for Infectious Disease"/>
            <person name="Wu L."/>
            <person name="Ma J."/>
        </authorList>
    </citation>
    <scope>NUCLEOTIDE SEQUENCE [LARGE SCALE GENOMIC DNA]</scope>
    <source>
        <strain evidence="3">CGMCC 1.12791</strain>
    </source>
</reference>
<evidence type="ECO:0000256" key="1">
    <source>
        <dbReference type="SAM" id="SignalP"/>
    </source>
</evidence>
<keyword evidence="3" id="KW-1185">Reference proteome</keyword>
<name>A0ABQ3HD31_9ACTN</name>
<comment type="caution">
    <text evidence="2">The sequence shown here is derived from an EMBL/GenBank/DDBJ whole genome shotgun (WGS) entry which is preliminary data.</text>
</comment>
<dbReference type="RefSeq" id="WP_191277412.1">
    <property type="nucleotide sequence ID" value="NZ_BNAD01000001.1"/>
</dbReference>
<dbReference type="EMBL" id="BNAD01000001">
    <property type="protein sequence ID" value="GHE14972.1"/>
    <property type="molecule type" value="Genomic_DNA"/>
</dbReference>
<feature type="chain" id="PRO_5045394512" description="PKD domain-containing protein" evidence="1">
    <location>
        <begin position="28"/>
        <end position="139"/>
    </location>
</feature>
<gene>
    <name evidence="2" type="ORF">GCM10011376_01010</name>
</gene>
<dbReference type="Proteomes" id="UP000597341">
    <property type="component" value="Unassembled WGS sequence"/>
</dbReference>
<evidence type="ECO:0008006" key="4">
    <source>
        <dbReference type="Google" id="ProtNLM"/>
    </source>
</evidence>
<sequence length="139" mass="15316">MLKKTAIAAATMFAAASTVLVAPAAQADPYPRSIDTACVAVAADTKVGPGDRVKVKFKWTAEGNITPKGRVNYTVTRKRTGTVEKGFFWSGAKKQASVKYFTFKRTGNYYVEFETAAKRTSIFRNCEATTSKIKVRKRF</sequence>
<keyword evidence="1" id="KW-0732">Signal</keyword>
<feature type="signal peptide" evidence="1">
    <location>
        <begin position="1"/>
        <end position="27"/>
    </location>
</feature>
<organism evidence="2 3">
    <name type="scientific">Nocardioides flavus</name>
    <name type="common">ex Wang et al. 2016</name>
    <dbReference type="NCBI Taxonomy" id="2058780"/>
    <lineage>
        <taxon>Bacteria</taxon>
        <taxon>Bacillati</taxon>
        <taxon>Actinomycetota</taxon>
        <taxon>Actinomycetes</taxon>
        <taxon>Propionibacteriales</taxon>
        <taxon>Nocardioidaceae</taxon>
        <taxon>Nocardioides</taxon>
    </lineage>
</organism>
<protein>
    <recommendedName>
        <fullName evidence="4">PKD domain-containing protein</fullName>
    </recommendedName>
</protein>
<accession>A0ABQ3HD31</accession>